<dbReference type="AlphaFoldDB" id="A0AAD8N4A1"/>
<dbReference type="Gene3D" id="3.40.50.150">
    <property type="entry name" value="Vaccinia Virus protein VP39"/>
    <property type="match status" value="1"/>
</dbReference>
<dbReference type="SUPFAM" id="SSF53335">
    <property type="entry name" value="S-adenosyl-L-methionine-dependent methyltransferases"/>
    <property type="match status" value="1"/>
</dbReference>
<dbReference type="Proteomes" id="UP001237642">
    <property type="component" value="Unassembled WGS sequence"/>
</dbReference>
<sequence length="110" mass="12522">MVNTSGKERTRKEWEELFKAAGYRDYKITPILGLRSLIEHLVYFSFSSCVDRGQKLLVSPNDNLSSVFFNHRSRVCCQELKLTSFALSRNVSEKKSKCVVLASGAIMRKA</sequence>
<keyword evidence="2" id="KW-1185">Reference proteome</keyword>
<name>A0AAD8N4A1_9APIA</name>
<reference evidence="1" key="1">
    <citation type="submission" date="2023-02" db="EMBL/GenBank/DDBJ databases">
        <title>Genome of toxic invasive species Heracleum sosnowskyi carries increased number of genes despite the absence of recent whole-genome duplications.</title>
        <authorList>
            <person name="Schelkunov M."/>
            <person name="Shtratnikova V."/>
            <person name="Makarenko M."/>
            <person name="Klepikova A."/>
            <person name="Omelchenko D."/>
            <person name="Novikova G."/>
            <person name="Obukhova E."/>
            <person name="Bogdanov V."/>
            <person name="Penin A."/>
            <person name="Logacheva M."/>
        </authorList>
    </citation>
    <scope>NUCLEOTIDE SEQUENCE</scope>
    <source>
        <strain evidence="1">Hsosn_3</strain>
        <tissue evidence="1">Leaf</tissue>
    </source>
</reference>
<reference evidence="1" key="2">
    <citation type="submission" date="2023-05" db="EMBL/GenBank/DDBJ databases">
        <authorList>
            <person name="Schelkunov M.I."/>
        </authorList>
    </citation>
    <scope>NUCLEOTIDE SEQUENCE</scope>
    <source>
        <strain evidence="1">Hsosn_3</strain>
        <tissue evidence="1">Leaf</tissue>
    </source>
</reference>
<gene>
    <name evidence="1" type="ORF">POM88_014563</name>
</gene>
<proteinExistence type="predicted"/>
<evidence type="ECO:0000313" key="1">
    <source>
        <dbReference type="EMBL" id="KAK1395507.1"/>
    </source>
</evidence>
<organism evidence="1 2">
    <name type="scientific">Heracleum sosnowskyi</name>
    <dbReference type="NCBI Taxonomy" id="360622"/>
    <lineage>
        <taxon>Eukaryota</taxon>
        <taxon>Viridiplantae</taxon>
        <taxon>Streptophyta</taxon>
        <taxon>Embryophyta</taxon>
        <taxon>Tracheophyta</taxon>
        <taxon>Spermatophyta</taxon>
        <taxon>Magnoliopsida</taxon>
        <taxon>eudicotyledons</taxon>
        <taxon>Gunneridae</taxon>
        <taxon>Pentapetalae</taxon>
        <taxon>asterids</taxon>
        <taxon>campanulids</taxon>
        <taxon>Apiales</taxon>
        <taxon>Apiaceae</taxon>
        <taxon>Apioideae</taxon>
        <taxon>apioid superclade</taxon>
        <taxon>Tordylieae</taxon>
        <taxon>Tordyliinae</taxon>
        <taxon>Heracleum</taxon>
    </lineage>
</organism>
<accession>A0AAD8N4A1</accession>
<dbReference type="InterPro" id="IPR029063">
    <property type="entry name" value="SAM-dependent_MTases_sf"/>
</dbReference>
<comment type="caution">
    <text evidence="1">The sequence shown here is derived from an EMBL/GenBank/DDBJ whole genome shotgun (WGS) entry which is preliminary data.</text>
</comment>
<dbReference type="GO" id="GO:0008168">
    <property type="term" value="F:methyltransferase activity"/>
    <property type="evidence" value="ECO:0007669"/>
    <property type="project" value="InterPro"/>
</dbReference>
<evidence type="ECO:0000313" key="2">
    <source>
        <dbReference type="Proteomes" id="UP001237642"/>
    </source>
</evidence>
<dbReference type="PROSITE" id="PS51683">
    <property type="entry name" value="SAM_OMT_II"/>
    <property type="match status" value="1"/>
</dbReference>
<dbReference type="InterPro" id="IPR016461">
    <property type="entry name" value="COMT-like"/>
</dbReference>
<dbReference type="EMBL" id="JAUIZM010000003">
    <property type="protein sequence ID" value="KAK1395507.1"/>
    <property type="molecule type" value="Genomic_DNA"/>
</dbReference>
<protein>
    <submittedName>
        <fullName evidence="1">Uncharacterized protein</fullName>
    </submittedName>
</protein>